<dbReference type="Proteomes" id="UP000215914">
    <property type="component" value="Chromosome 14"/>
</dbReference>
<dbReference type="AlphaFoldDB" id="A0A251SJT9"/>
<evidence type="ECO:0000313" key="1">
    <source>
        <dbReference type="EMBL" id="KAF5769638.1"/>
    </source>
</evidence>
<proteinExistence type="predicted"/>
<dbReference type="InParanoid" id="A0A251SJT9"/>
<dbReference type="EMBL" id="CM007903">
    <property type="protein sequence ID" value="OTF98792.1"/>
    <property type="molecule type" value="Genomic_DNA"/>
</dbReference>
<reference evidence="1 3" key="1">
    <citation type="journal article" date="2017" name="Nature">
        <title>The sunflower genome provides insights into oil metabolism, flowering and Asterid evolution.</title>
        <authorList>
            <person name="Badouin H."/>
            <person name="Gouzy J."/>
            <person name="Grassa C.J."/>
            <person name="Murat F."/>
            <person name="Staton S.E."/>
            <person name="Cottret L."/>
            <person name="Lelandais-Briere C."/>
            <person name="Owens G.L."/>
            <person name="Carrere S."/>
            <person name="Mayjonade B."/>
            <person name="Legrand L."/>
            <person name="Gill N."/>
            <person name="Kane N.C."/>
            <person name="Bowers J.E."/>
            <person name="Hubner S."/>
            <person name="Bellec A."/>
            <person name="Berard A."/>
            <person name="Berges H."/>
            <person name="Blanchet N."/>
            <person name="Boniface M.C."/>
            <person name="Brunel D."/>
            <person name="Catrice O."/>
            <person name="Chaidir N."/>
            <person name="Claudel C."/>
            <person name="Donnadieu C."/>
            <person name="Faraut T."/>
            <person name="Fievet G."/>
            <person name="Helmstetter N."/>
            <person name="King M."/>
            <person name="Knapp S.J."/>
            <person name="Lai Z."/>
            <person name="Le Paslier M.C."/>
            <person name="Lippi Y."/>
            <person name="Lorenzon L."/>
            <person name="Mandel J.R."/>
            <person name="Marage G."/>
            <person name="Marchand G."/>
            <person name="Marquand E."/>
            <person name="Bret-Mestries E."/>
            <person name="Morien E."/>
            <person name="Nambeesan S."/>
            <person name="Nguyen T."/>
            <person name="Pegot-Espagnet P."/>
            <person name="Pouilly N."/>
            <person name="Raftis F."/>
            <person name="Sallet E."/>
            <person name="Schiex T."/>
            <person name="Thomas J."/>
            <person name="Vandecasteele C."/>
            <person name="Vares D."/>
            <person name="Vear F."/>
            <person name="Vautrin S."/>
            <person name="Crespi M."/>
            <person name="Mangin B."/>
            <person name="Burke J.M."/>
            <person name="Salse J."/>
            <person name="Munos S."/>
            <person name="Vincourt P."/>
            <person name="Rieseberg L.H."/>
            <person name="Langlade N.B."/>
        </authorList>
    </citation>
    <scope>NUCLEOTIDE SEQUENCE [LARGE SCALE GENOMIC DNA]</scope>
    <source>
        <strain evidence="3">cv. SF193</strain>
        <tissue evidence="1">Leaves</tissue>
    </source>
</reference>
<reference evidence="1" key="3">
    <citation type="submission" date="2020-06" db="EMBL/GenBank/DDBJ databases">
        <title>Helianthus annuus Genome sequencing and assembly Release 2.</title>
        <authorList>
            <person name="Gouzy J."/>
            <person name="Langlade N."/>
            <person name="Munos S."/>
        </authorList>
    </citation>
    <scope>NUCLEOTIDE SEQUENCE</scope>
    <source>
        <tissue evidence="1">Leaves</tissue>
    </source>
</reference>
<protein>
    <submittedName>
        <fullName evidence="2">Uncharacterized protein</fullName>
    </submittedName>
</protein>
<name>A0A251SJT9_HELAN</name>
<evidence type="ECO:0000313" key="2">
    <source>
        <dbReference type="EMBL" id="OTF98792.1"/>
    </source>
</evidence>
<organism evidence="2 3">
    <name type="scientific">Helianthus annuus</name>
    <name type="common">Common sunflower</name>
    <dbReference type="NCBI Taxonomy" id="4232"/>
    <lineage>
        <taxon>Eukaryota</taxon>
        <taxon>Viridiplantae</taxon>
        <taxon>Streptophyta</taxon>
        <taxon>Embryophyta</taxon>
        <taxon>Tracheophyta</taxon>
        <taxon>Spermatophyta</taxon>
        <taxon>Magnoliopsida</taxon>
        <taxon>eudicotyledons</taxon>
        <taxon>Gunneridae</taxon>
        <taxon>Pentapetalae</taxon>
        <taxon>asterids</taxon>
        <taxon>campanulids</taxon>
        <taxon>Asterales</taxon>
        <taxon>Asteraceae</taxon>
        <taxon>Asteroideae</taxon>
        <taxon>Heliantheae alliance</taxon>
        <taxon>Heliantheae</taxon>
        <taxon>Helianthus</taxon>
    </lineage>
</organism>
<sequence length="95" mass="10935">MPLYFTIKLTIQKGFFNLYKSTRNPNFLLVKFSCEPFFIFNASTSALLLGFCDRKLLKVEGTDEVQVDRPLELFAFDCKQQGKFFSFDVLCSIPG</sequence>
<reference evidence="2" key="2">
    <citation type="submission" date="2017-02" db="EMBL/GenBank/DDBJ databases">
        <title>Sunflower complete genome.</title>
        <authorList>
            <person name="Langlade N."/>
            <person name="Munos S."/>
        </authorList>
    </citation>
    <scope>NUCLEOTIDE SEQUENCE [LARGE SCALE GENOMIC DNA]</scope>
    <source>
        <tissue evidence="2">Leaves</tissue>
    </source>
</reference>
<dbReference type="EMBL" id="MNCJ02000329">
    <property type="protein sequence ID" value="KAF5769638.1"/>
    <property type="molecule type" value="Genomic_DNA"/>
</dbReference>
<accession>A0A251SJT9</accession>
<gene>
    <name evidence="2" type="ORF">HannXRQ_Chr14g0449491</name>
    <name evidence="1" type="ORF">HanXRQr2_Chr14g0650611</name>
</gene>
<dbReference type="Gramene" id="mRNA:HanXRQr2_Chr14g0650611">
    <property type="protein sequence ID" value="mRNA:HanXRQr2_Chr14g0650611"/>
    <property type="gene ID" value="HanXRQr2_Chr14g0650611"/>
</dbReference>
<evidence type="ECO:0000313" key="3">
    <source>
        <dbReference type="Proteomes" id="UP000215914"/>
    </source>
</evidence>
<keyword evidence="3" id="KW-1185">Reference proteome</keyword>